<proteinExistence type="predicted"/>
<evidence type="ECO:0000256" key="1">
    <source>
        <dbReference type="SAM" id="MobiDB-lite"/>
    </source>
</evidence>
<sequence length="220" mass="23382">MPERTTAAVRRPEAGPEQGDWRARLRSSRFGTIGVLLVTLVLVMGGAYLVNRPAGDTSTPTAQGTEKLSPVQLKGGASGPAPKVGEPAPEFSSATADGQEISLSQYAGRPVWLTFGASWCSACRAEFPDVQATHAAAKPDGLAVIGIYLSEEASSVKEFTQRLKLDFTHVPDPQTRIASAYRVMGVPAHVFIDKEGVVRSIDSGILSHDQIKERLAKIGA</sequence>
<feature type="compositionally biased region" description="Polar residues" evidence="1">
    <location>
        <begin position="56"/>
        <end position="66"/>
    </location>
</feature>
<dbReference type="RefSeq" id="WP_006503566.1">
    <property type="nucleotide sequence ID" value="NZ_BAGZ01000017.1"/>
</dbReference>
<accession>K6VPY4</accession>
<dbReference type="CDD" id="cd02966">
    <property type="entry name" value="TlpA_like_family"/>
    <property type="match status" value="1"/>
</dbReference>
<dbReference type="PROSITE" id="PS51352">
    <property type="entry name" value="THIOREDOXIN_2"/>
    <property type="match status" value="1"/>
</dbReference>
<dbReference type="SUPFAM" id="SSF52833">
    <property type="entry name" value="Thioredoxin-like"/>
    <property type="match status" value="1"/>
</dbReference>
<feature type="compositionally biased region" description="Basic and acidic residues" evidence="1">
    <location>
        <begin position="10"/>
        <end position="20"/>
    </location>
</feature>
<dbReference type="InterPro" id="IPR013766">
    <property type="entry name" value="Thioredoxin_domain"/>
</dbReference>
<keyword evidence="2" id="KW-0472">Membrane</keyword>
<dbReference type="STRING" id="100225.SAMN05421595_0020"/>
<feature type="region of interest" description="Disordered" evidence="1">
    <location>
        <begin position="56"/>
        <end position="95"/>
    </location>
</feature>
<dbReference type="InterPro" id="IPR050553">
    <property type="entry name" value="Thioredoxin_ResA/DsbE_sf"/>
</dbReference>
<feature type="domain" description="Thioredoxin" evidence="3">
    <location>
        <begin position="82"/>
        <end position="220"/>
    </location>
</feature>
<evidence type="ECO:0000259" key="3">
    <source>
        <dbReference type="PROSITE" id="PS51352"/>
    </source>
</evidence>
<keyword evidence="5" id="KW-1185">Reference proteome</keyword>
<dbReference type="OrthoDB" id="9796554at2"/>
<dbReference type="PANTHER" id="PTHR42852">
    <property type="entry name" value="THIOL:DISULFIDE INTERCHANGE PROTEIN DSBE"/>
    <property type="match status" value="1"/>
</dbReference>
<evidence type="ECO:0000256" key="2">
    <source>
        <dbReference type="SAM" id="Phobius"/>
    </source>
</evidence>
<dbReference type="AlphaFoldDB" id="K6VPY4"/>
<dbReference type="InterPro" id="IPR036249">
    <property type="entry name" value="Thioredoxin-like_sf"/>
</dbReference>
<feature type="transmembrane region" description="Helical" evidence="2">
    <location>
        <begin position="30"/>
        <end position="50"/>
    </location>
</feature>
<reference evidence="4 5" key="1">
    <citation type="submission" date="2012-08" db="EMBL/GenBank/DDBJ databases">
        <title>Whole genome shotgun sequence of Austwickia chelonae NBRC 105200.</title>
        <authorList>
            <person name="Yoshida I."/>
            <person name="Hosoyama A."/>
            <person name="Tsuchikane K."/>
            <person name="Katsumata H."/>
            <person name="Ando Y."/>
            <person name="Ohji S."/>
            <person name="Hamada M."/>
            <person name="Tamura T."/>
            <person name="Yamazoe A."/>
            <person name="Yamazaki S."/>
            <person name="Fujita N."/>
        </authorList>
    </citation>
    <scope>NUCLEOTIDE SEQUENCE [LARGE SCALE GENOMIC DNA]</scope>
    <source>
        <strain evidence="4 5">NBRC 105200</strain>
    </source>
</reference>
<dbReference type="Gene3D" id="3.40.30.10">
    <property type="entry name" value="Glutaredoxin"/>
    <property type="match status" value="1"/>
</dbReference>
<evidence type="ECO:0000313" key="5">
    <source>
        <dbReference type="Proteomes" id="UP000008495"/>
    </source>
</evidence>
<dbReference type="InterPro" id="IPR000866">
    <property type="entry name" value="AhpC/TSA"/>
</dbReference>
<dbReference type="GO" id="GO:0016209">
    <property type="term" value="F:antioxidant activity"/>
    <property type="evidence" value="ECO:0007669"/>
    <property type="project" value="InterPro"/>
</dbReference>
<name>K6VPY4_9MICO</name>
<organism evidence="4 5">
    <name type="scientific">Austwickia chelonae NBRC 105200</name>
    <dbReference type="NCBI Taxonomy" id="1184607"/>
    <lineage>
        <taxon>Bacteria</taxon>
        <taxon>Bacillati</taxon>
        <taxon>Actinomycetota</taxon>
        <taxon>Actinomycetes</taxon>
        <taxon>Micrococcales</taxon>
        <taxon>Dermatophilaceae</taxon>
        <taxon>Austwickia</taxon>
    </lineage>
</organism>
<protein>
    <submittedName>
        <fullName evidence="4">Putative thiol-disulfide oxidoreductase</fullName>
    </submittedName>
</protein>
<keyword evidence="2" id="KW-0812">Transmembrane</keyword>
<dbReference type="eggNOG" id="COG0526">
    <property type="taxonomic scope" value="Bacteria"/>
</dbReference>
<gene>
    <name evidence="4" type="ORF">AUCHE_17_00190</name>
</gene>
<dbReference type="EMBL" id="BAGZ01000017">
    <property type="protein sequence ID" value="GAB78809.1"/>
    <property type="molecule type" value="Genomic_DNA"/>
</dbReference>
<evidence type="ECO:0000313" key="4">
    <source>
        <dbReference type="EMBL" id="GAB78809.1"/>
    </source>
</evidence>
<dbReference type="GO" id="GO:0016491">
    <property type="term" value="F:oxidoreductase activity"/>
    <property type="evidence" value="ECO:0007669"/>
    <property type="project" value="InterPro"/>
</dbReference>
<dbReference type="PANTHER" id="PTHR42852:SF13">
    <property type="entry name" value="PROTEIN DIPZ"/>
    <property type="match status" value="1"/>
</dbReference>
<dbReference type="Proteomes" id="UP000008495">
    <property type="component" value="Unassembled WGS sequence"/>
</dbReference>
<keyword evidence="2" id="KW-1133">Transmembrane helix</keyword>
<feature type="region of interest" description="Disordered" evidence="1">
    <location>
        <begin position="1"/>
        <end position="20"/>
    </location>
</feature>
<comment type="caution">
    <text evidence="4">The sequence shown here is derived from an EMBL/GenBank/DDBJ whole genome shotgun (WGS) entry which is preliminary data.</text>
</comment>
<dbReference type="Pfam" id="PF00578">
    <property type="entry name" value="AhpC-TSA"/>
    <property type="match status" value="1"/>
</dbReference>